<dbReference type="EMBL" id="NGOH01000033">
    <property type="protein sequence ID" value="OYS14438.1"/>
    <property type="molecule type" value="Genomic_DNA"/>
</dbReference>
<evidence type="ECO:0000313" key="4">
    <source>
        <dbReference type="EMBL" id="OYS14438.1"/>
    </source>
</evidence>
<evidence type="ECO:0000313" key="5">
    <source>
        <dbReference type="Proteomes" id="UP000215693"/>
    </source>
</evidence>
<reference evidence="4 5" key="2">
    <citation type="submission" date="2017-09" db="EMBL/GenBank/DDBJ databases">
        <title>Tripartite evolution among Lactobacillus johnsonii, Lactobacillus taiwanensis, Lactobacillus reuteri and their rodent host.</title>
        <authorList>
            <person name="Wang T."/>
            <person name="Knowles S."/>
            <person name="Cheng C."/>
        </authorList>
    </citation>
    <scope>NUCLEOTIDE SEQUENCE [LARGE SCALE GENOMIC DNA]</scope>
    <source>
        <strain evidence="4 5">117c</strain>
    </source>
</reference>
<dbReference type="Pfam" id="PF03413">
    <property type="entry name" value="PepSY"/>
    <property type="match status" value="2"/>
</dbReference>
<dbReference type="AlphaFoldDB" id="A0A9X6RWZ1"/>
<feature type="signal peptide" evidence="2">
    <location>
        <begin position="1"/>
        <end position="26"/>
    </location>
</feature>
<feature type="chain" id="PRO_5040926276" description="PepSY domain-containing protein" evidence="2">
    <location>
        <begin position="27"/>
        <end position="203"/>
    </location>
</feature>
<dbReference type="InterPro" id="IPR025711">
    <property type="entry name" value="PepSY"/>
</dbReference>
<evidence type="ECO:0000259" key="3">
    <source>
        <dbReference type="Pfam" id="PF03413"/>
    </source>
</evidence>
<feature type="domain" description="PepSY" evidence="3">
    <location>
        <begin position="142"/>
        <end position="200"/>
    </location>
</feature>
<accession>A0A9X6RWZ1</accession>
<feature type="domain" description="PepSY" evidence="3">
    <location>
        <begin position="63"/>
        <end position="120"/>
    </location>
</feature>
<comment type="caution">
    <text evidence="4">The sequence shown here is derived from an EMBL/GenBank/DDBJ whole genome shotgun (WGS) entry which is preliminary data.</text>
</comment>
<feature type="compositionally biased region" description="Basic and acidic residues" evidence="1">
    <location>
        <begin position="42"/>
        <end position="52"/>
    </location>
</feature>
<feature type="region of interest" description="Disordered" evidence="1">
    <location>
        <begin position="26"/>
        <end position="60"/>
    </location>
</feature>
<sequence>MMSKNNKITRLLAATAVIGIIGTSAAACSNNDSSNQSKQSSVKKETKDKKSNTENALKKSQIKLSQTEALNKFDEKYSDKEIKEINLKLDGNRYVYEIDGFDKSKEYEMTINARTGKEIKSSSEKLDLDEHLQKGLDLDKMISRKEASEIAEKEVKNSVAKEWDLKMEDGKAIWEVTVESGSTKHEVEIDASSKKVIRSEEEN</sequence>
<feature type="region of interest" description="Disordered" evidence="1">
    <location>
        <begin position="184"/>
        <end position="203"/>
    </location>
</feature>
<dbReference type="RefSeq" id="WP_094497636.1">
    <property type="nucleotide sequence ID" value="NZ_NGOD01000022.1"/>
</dbReference>
<gene>
    <name evidence="4" type="ORF">CBF50_02735</name>
</gene>
<organism evidence="4 5">
    <name type="scientific">Lactobacillus johnsonii</name>
    <dbReference type="NCBI Taxonomy" id="33959"/>
    <lineage>
        <taxon>Bacteria</taxon>
        <taxon>Bacillati</taxon>
        <taxon>Bacillota</taxon>
        <taxon>Bacilli</taxon>
        <taxon>Lactobacillales</taxon>
        <taxon>Lactobacillaceae</taxon>
        <taxon>Lactobacillus</taxon>
    </lineage>
</organism>
<feature type="compositionally biased region" description="Low complexity" evidence="1">
    <location>
        <begin position="26"/>
        <end position="40"/>
    </location>
</feature>
<keyword evidence="2" id="KW-0732">Signal</keyword>
<dbReference type="Proteomes" id="UP000215693">
    <property type="component" value="Unassembled WGS sequence"/>
</dbReference>
<proteinExistence type="predicted"/>
<name>A0A9X6RWZ1_LACJH</name>
<evidence type="ECO:0000256" key="2">
    <source>
        <dbReference type="SAM" id="SignalP"/>
    </source>
</evidence>
<dbReference type="Gene3D" id="3.10.450.40">
    <property type="match status" value="2"/>
</dbReference>
<dbReference type="PROSITE" id="PS51257">
    <property type="entry name" value="PROKAR_LIPOPROTEIN"/>
    <property type="match status" value="1"/>
</dbReference>
<evidence type="ECO:0000256" key="1">
    <source>
        <dbReference type="SAM" id="MobiDB-lite"/>
    </source>
</evidence>
<protein>
    <recommendedName>
        <fullName evidence="3">PepSY domain-containing protein</fullName>
    </recommendedName>
</protein>
<reference evidence="4 5" key="1">
    <citation type="submission" date="2017-04" db="EMBL/GenBank/DDBJ databases">
        <authorList>
            <person name="Lin X.B."/>
            <person name="Stothard P."/>
            <person name="Tasseva G."/>
            <person name="Walter J."/>
        </authorList>
    </citation>
    <scope>NUCLEOTIDE SEQUENCE [LARGE SCALE GENOMIC DNA]</scope>
    <source>
        <strain evidence="4 5">117c</strain>
    </source>
</reference>